<dbReference type="GO" id="GO:0051536">
    <property type="term" value="F:iron-sulfur cluster binding"/>
    <property type="evidence" value="ECO:0007669"/>
    <property type="project" value="UniProtKB-KW"/>
</dbReference>
<gene>
    <name evidence="7" type="primary">leuC</name>
</gene>
<dbReference type="AlphaFoldDB" id="A0A075GDW3"/>
<keyword evidence="2" id="KW-0408">Iron</keyword>
<dbReference type="InterPro" id="IPR000573">
    <property type="entry name" value="AconitaseA/IPMdHydase_ssu_swvl"/>
</dbReference>
<dbReference type="GO" id="GO:0003861">
    <property type="term" value="F:3-isopropylmalate dehydratase activity"/>
    <property type="evidence" value="ECO:0007669"/>
    <property type="project" value="UniProtKB-EC"/>
</dbReference>
<evidence type="ECO:0000259" key="5">
    <source>
        <dbReference type="Pfam" id="PF00330"/>
    </source>
</evidence>
<dbReference type="SUPFAM" id="SSF52016">
    <property type="entry name" value="LeuD/IlvD-like"/>
    <property type="match status" value="1"/>
</dbReference>
<dbReference type="SUPFAM" id="SSF53732">
    <property type="entry name" value="Aconitase iron-sulfur domain"/>
    <property type="match status" value="1"/>
</dbReference>
<sequence>MTQSEDGELVSMSWPPEQVSLRADSRVLFLTKDLELIRKQLYEGLNLRMEDLEVDDLLDDINTDVMTPAWVCFDHDPAIISENAYAGLIHDGRRVFEPRALLDGGFEVIVSGHRKGTGSSRETAAQCERWSGIRIVIAASFAPIHERNNINLGQLMGDHSMLRRLQEGESLSLDEFVSDYDPVTRLIVENGGILPFAHKLKLGEVVLPELDTPPRPMNMVEKMIASKLLGGNGSARYVEPGDAVLAQVDGGYSHEFTTAQVHEFLKLEYGDKYSLPNPAKFAVFEDHLLYATGVPRFGRFTEKIQTLRDMQGVFQQHTGVRDYSAEDGISPGICHQVAREEFIDVGDFIQATDSHTCMGGATNALAYGVGATEYANLVHNQFAFVQVPESIRFELIGTLDPGCTAKDVILHILWKFASESETLDRSMEFGGPGLASLSMDERATLCNMATECSAKTGICEADELTVEWLLERRSDLDEDTILEAFVLPDKGAEYDGGVHIIDMSEIRPMVAHPGDPDKGIPSDPTNGAYIDNLGEVVIDIAYAGSCTAGKDDDFAYYAKVTEAALDAGMTIPPDVDCYIQFGSKTVKELSEREGWSDMFEQAGIKLIDPGCGACIGAGPGISEDENQVTVSAINRNYQGRSGPGRLYLASPLTVMASAFMGKITAWHPDLFAHS</sequence>
<feature type="domain" description="Aconitase/3-isopropylmalate dehydratase large subunit alpha/beta/alpha" evidence="5">
    <location>
        <begin position="249"/>
        <end position="661"/>
    </location>
</feature>
<feature type="domain" description="Aconitase A/isopropylmalate dehydratase small subunit swivel" evidence="6">
    <location>
        <begin position="108"/>
        <end position="155"/>
    </location>
</feature>
<dbReference type="InterPro" id="IPR050067">
    <property type="entry name" value="IPM_dehydratase_rel_enz"/>
</dbReference>
<dbReference type="PROSITE" id="PS01244">
    <property type="entry name" value="ACONITASE_2"/>
    <property type="match status" value="1"/>
</dbReference>
<proteinExistence type="predicted"/>
<dbReference type="Pfam" id="PF00694">
    <property type="entry name" value="Aconitase_C"/>
    <property type="match status" value="1"/>
</dbReference>
<organism evidence="7">
    <name type="scientific">uncultured marine group II/III euryarchaeote KM3_12_E09</name>
    <dbReference type="NCBI Taxonomy" id="1457860"/>
    <lineage>
        <taxon>Archaea</taxon>
        <taxon>Methanobacteriati</taxon>
        <taxon>Methanobacteriota</taxon>
        <taxon>environmental samples</taxon>
    </lineage>
</organism>
<accession>A0A075GDW3</accession>
<evidence type="ECO:0000256" key="2">
    <source>
        <dbReference type="ARBA" id="ARBA00023004"/>
    </source>
</evidence>
<dbReference type="PANTHER" id="PTHR43822:SF2">
    <property type="entry name" value="HOMOACONITASE, MITOCHONDRIAL"/>
    <property type="match status" value="1"/>
</dbReference>
<dbReference type="EC" id="4.2.1.33" evidence="7"/>
<dbReference type="GO" id="GO:0170034">
    <property type="term" value="P:L-amino acid biosynthetic process"/>
    <property type="evidence" value="ECO:0007669"/>
    <property type="project" value="UniProtKB-ARBA"/>
</dbReference>
<dbReference type="GO" id="GO:0046872">
    <property type="term" value="F:metal ion binding"/>
    <property type="evidence" value="ECO:0007669"/>
    <property type="project" value="UniProtKB-KW"/>
</dbReference>
<name>A0A075GDW3_9EURY</name>
<evidence type="ECO:0000259" key="6">
    <source>
        <dbReference type="Pfam" id="PF00694"/>
    </source>
</evidence>
<dbReference type="EMBL" id="KF900584">
    <property type="protein sequence ID" value="AIF00207.1"/>
    <property type="molecule type" value="Genomic_DNA"/>
</dbReference>
<dbReference type="InterPro" id="IPR018136">
    <property type="entry name" value="Aconitase_4Fe-4S_BS"/>
</dbReference>
<evidence type="ECO:0000256" key="3">
    <source>
        <dbReference type="ARBA" id="ARBA00023014"/>
    </source>
</evidence>
<dbReference type="InterPro" id="IPR036008">
    <property type="entry name" value="Aconitase_4Fe-4S_dom"/>
</dbReference>
<dbReference type="Gene3D" id="3.30.499.10">
    <property type="entry name" value="Aconitase, domain 3"/>
    <property type="match status" value="2"/>
</dbReference>
<reference evidence="7" key="1">
    <citation type="journal article" date="2014" name="Genome Biol. Evol.">
        <title>Pangenome evidence for extensive interdomain horizontal transfer affecting lineage core and shell genes in uncultured planktonic thaumarchaeota and euryarchaeota.</title>
        <authorList>
            <person name="Deschamps P."/>
            <person name="Zivanovic Y."/>
            <person name="Moreira D."/>
            <person name="Rodriguez-Valera F."/>
            <person name="Lopez-Garcia P."/>
        </authorList>
    </citation>
    <scope>NUCLEOTIDE SEQUENCE</scope>
</reference>
<dbReference type="PANTHER" id="PTHR43822">
    <property type="entry name" value="HOMOACONITASE, MITOCHONDRIAL-RELATED"/>
    <property type="match status" value="1"/>
</dbReference>
<dbReference type="InterPro" id="IPR001030">
    <property type="entry name" value="Acoase/IPM_deHydtase_lsu_aba"/>
</dbReference>
<dbReference type="InterPro" id="IPR015931">
    <property type="entry name" value="Acnase/IPM_dHydase_lsu_aba_1/3"/>
</dbReference>
<evidence type="ECO:0000256" key="4">
    <source>
        <dbReference type="ARBA" id="ARBA00023239"/>
    </source>
</evidence>
<dbReference type="PRINTS" id="PR00415">
    <property type="entry name" value="ACONITASE"/>
</dbReference>
<dbReference type="Pfam" id="PF00330">
    <property type="entry name" value="Aconitase"/>
    <property type="match status" value="1"/>
</dbReference>
<evidence type="ECO:0000313" key="7">
    <source>
        <dbReference type="EMBL" id="AIF00207.1"/>
    </source>
</evidence>
<dbReference type="Gene3D" id="3.20.19.10">
    <property type="entry name" value="Aconitase, domain 4"/>
    <property type="match status" value="1"/>
</dbReference>
<keyword evidence="3" id="KW-0411">Iron-sulfur</keyword>
<dbReference type="GO" id="GO:0170038">
    <property type="term" value="P:proteinogenic amino acid biosynthetic process"/>
    <property type="evidence" value="ECO:0007669"/>
    <property type="project" value="UniProtKB-ARBA"/>
</dbReference>
<protein>
    <submittedName>
        <fullName evidence="7">3-isopropylmalate dehydratase large subunit (LeuC)</fullName>
        <ecNumber evidence="7">4.2.1.33</ecNumber>
    </submittedName>
</protein>
<keyword evidence="4 7" id="KW-0456">Lyase</keyword>
<keyword evidence="1" id="KW-0479">Metal-binding</keyword>
<evidence type="ECO:0000256" key="1">
    <source>
        <dbReference type="ARBA" id="ARBA00022723"/>
    </source>
</evidence>
<dbReference type="InterPro" id="IPR015928">
    <property type="entry name" value="Aconitase/3IPM_dehydase_swvl"/>
</dbReference>